<dbReference type="KEGG" id="slr:L21SP2_1409"/>
<dbReference type="STRING" id="1307761.L21SP2_1409"/>
<protein>
    <submittedName>
        <fullName evidence="2">Uncharacterized protein</fullName>
    </submittedName>
</protein>
<dbReference type="EMBL" id="CP006939">
    <property type="protein sequence ID" value="AHC14808.1"/>
    <property type="molecule type" value="Genomic_DNA"/>
</dbReference>
<keyword evidence="3" id="KW-1185">Reference proteome</keyword>
<accession>V5WG88</accession>
<evidence type="ECO:0000313" key="2">
    <source>
        <dbReference type="EMBL" id="AHC14808.1"/>
    </source>
</evidence>
<evidence type="ECO:0000313" key="3">
    <source>
        <dbReference type="Proteomes" id="UP000018680"/>
    </source>
</evidence>
<organism evidence="2 3">
    <name type="scientific">Salinispira pacifica</name>
    <dbReference type="NCBI Taxonomy" id="1307761"/>
    <lineage>
        <taxon>Bacteria</taxon>
        <taxon>Pseudomonadati</taxon>
        <taxon>Spirochaetota</taxon>
        <taxon>Spirochaetia</taxon>
        <taxon>Spirochaetales</taxon>
        <taxon>Spirochaetaceae</taxon>
        <taxon>Salinispira</taxon>
    </lineage>
</organism>
<dbReference type="HOGENOM" id="CLU_2791554_0_0_12"/>
<evidence type="ECO:0000256" key="1">
    <source>
        <dbReference type="SAM" id="MobiDB-lite"/>
    </source>
</evidence>
<proteinExistence type="predicted"/>
<gene>
    <name evidence="2" type="ORF">L21SP2_1409</name>
</gene>
<feature type="region of interest" description="Disordered" evidence="1">
    <location>
        <begin position="1"/>
        <end position="28"/>
    </location>
</feature>
<sequence length="68" mass="7437">MIGLFSAGTVGSSGNQEEGIEQKKGRFEGTGQPLRVIDQENIANWEGNYTPADTAIIVNFRPNVNRKD</sequence>
<name>V5WG88_9SPIO</name>
<dbReference type="Proteomes" id="UP000018680">
    <property type="component" value="Chromosome"/>
</dbReference>
<dbReference type="AlphaFoldDB" id="V5WG88"/>
<reference evidence="2 3" key="1">
    <citation type="journal article" date="2015" name="Stand. Genomic Sci.">
        <title>Complete genome sequence and description of Salinispira pacifica gen. nov., sp. nov., a novel spirochaete isolated form a hypersaline microbial mat.</title>
        <authorList>
            <person name="Ben Hania W."/>
            <person name="Joseph M."/>
            <person name="Schumann P."/>
            <person name="Bunk B."/>
            <person name="Fiebig A."/>
            <person name="Sproer C."/>
            <person name="Klenk H.P."/>
            <person name="Fardeau M.L."/>
            <person name="Spring S."/>
        </authorList>
    </citation>
    <scope>NUCLEOTIDE SEQUENCE [LARGE SCALE GENOMIC DNA]</scope>
    <source>
        <strain evidence="2 3">L21-RPul-D2</strain>
    </source>
</reference>